<keyword evidence="3" id="KW-1185">Reference proteome</keyword>
<feature type="compositionally biased region" description="Polar residues" evidence="1">
    <location>
        <begin position="238"/>
        <end position="247"/>
    </location>
</feature>
<name>A0A9W6WUB7_9STRA</name>
<feature type="region of interest" description="Disordered" evidence="1">
    <location>
        <begin position="225"/>
        <end position="262"/>
    </location>
</feature>
<organism evidence="2 3">
    <name type="scientific">Phytophthora fragariaefolia</name>
    <dbReference type="NCBI Taxonomy" id="1490495"/>
    <lineage>
        <taxon>Eukaryota</taxon>
        <taxon>Sar</taxon>
        <taxon>Stramenopiles</taxon>
        <taxon>Oomycota</taxon>
        <taxon>Peronosporomycetes</taxon>
        <taxon>Peronosporales</taxon>
        <taxon>Peronosporaceae</taxon>
        <taxon>Phytophthora</taxon>
    </lineage>
</organism>
<feature type="region of interest" description="Disordered" evidence="1">
    <location>
        <begin position="163"/>
        <end position="188"/>
    </location>
</feature>
<dbReference type="EMBL" id="BSXT01000068">
    <property type="protein sequence ID" value="GMF16538.1"/>
    <property type="molecule type" value="Genomic_DNA"/>
</dbReference>
<sequence>MDAEALGNAFEGVAAALRAAGGGDARVAVWPATAGGLVGDFQVMSLRQWQMQLRAGLRLAAGEDWETVYCFKDEPEREGVAVRVLRLVLRSQTTRRGDLQLWRVLKTPVVVKRRSEIAEEKRGDVMAAAVGAGGTGQLAKTASAAGVQGDKALRKRRRAHVDEMAESDCTADEVRPPTKVQRFNGKERKVRPDVARVRLSGTTSDARSCKVEEISVGFVPIAETDSSSELSSGDLADESSTTSSDGVNSDADISEQYPLRPPLSRCQEIESPSSRRLHESASENLKDFSFLKQIAVAGLGADEYNYNGADVAFLSACIGKSIKPLWSVLETASIRAQTVLREYFNMSSVLGAVTGHDSLDYDLHWIEEDDHQKWTMFGEPSTPTGVGLRTRYQKRTERRTRPKWRFW</sequence>
<evidence type="ECO:0000256" key="1">
    <source>
        <dbReference type="SAM" id="MobiDB-lite"/>
    </source>
</evidence>
<proteinExistence type="predicted"/>
<gene>
    <name evidence="2" type="ORF">Pfra01_000084200</name>
</gene>
<reference evidence="2" key="1">
    <citation type="submission" date="2023-04" db="EMBL/GenBank/DDBJ databases">
        <title>Phytophthora fragariaefolia NBRC 109709.</title>
        <authorList>
            <person name="Ichikawa N."/>
            <person name="Sato H."/>
            <person name="Tonouchi N."/>
        </authorList>
    </citation>
    <scope>NUCLEOTIDE SEQUENCE</scope>
    <source>
        <strain evidence="2">NBRC 109709</strain>
    </source>
</reference>
<protein>
    <submittedName>
        <fullName evidence="2">Unnamed protein product</fullName>
    </submittedName>
</protein>
<evidence type="ECO:0000313" key="3">
    <source>
        <dbReference type="Proteomes" id="UP001165121"/>
    </source>
</evidence>
<comment type="caution">
    <text evidence="2">The sequence shown here is derived from an EMBL/GenBank/DDBJ whole genome shotgun (WGS) entry which is preliminary data.</text>
</comment>
<dbReference type="AlphaFoldDB" id="A0A9W6WUB7"/>
<accession>A0A9W6WUB7</accession>
<dbReference type="Proteomes" id="UP001165121">
    <property type="component" value="Unassembled WGS sequence"/>
</dbReference>
<dbReference type="OrthoDB" id="94089at2759"/>
<evidence type="ECO:0000313" key="2">
    <source>
        <dbReference type="EMBL" id="GMF16538.1"/>
    </source>
</evidence>